<dbReference type="InterPro" id="IPR029062">
    <property type="entry name" value="Class_I_gatase-like"/>
</dbReference>
<dbReference type="EMBL" id="CAJNJA010012432">
    <property type="protein sequence ID" value="CAE7296663.1"/>
    <property type="molecule type" value="Genomic_DNA"/>
</dbReference>
<dbReference type="InterPro" id="IPR015527">
    <property type="entry name" value="Pept_C26_g-glut_hydrolase"/>
</dbReference>
<feature type="non-terminal residue" evidence="2">
    <location>
        <position position="1"/>
    </location>
</feature>
<proteinExistence type="predicted"/>
<keyword evidence="3" id="KW-1185">Reference proteome</keyword>
<dbReference type="PANTHER" id="PTHR11315">
    <property type="entry name" value="PROTEASE FAMILY C26 GAMMA-GLUTAMYL HYDROLASE"/>
    <property type="match status" value="1"/>
</dbReference>
<dbReference type="PROSITE" id="PS51273">
    <property type="entry name" value="GATASE_TYPE_1"/>
    <property type="match status" value="1"/>
</dbReference>
<dbReference type="GO" id="GO:0005773">
    <property type="term" value="C:vacuole"/>
    <property type="evidence" value="ECO:0007669"/>
    <property type="project" value="TreeGrafter"/>
</dbReference>
<sequence>NSTLNFHSYGVLAQSFHQAKVPNFQLLATDTDTRGQVFASLMEHNELPMFASQFHPELYYFLDPDSAAQNPAVRHAVEANRYFMHFFVKEAAKNAAAVHADSATPLRIGEYPMSFPPLGIFGSSGGELFPGKILRGHVWNYSRPMTAEELSLLAASLRRSRGSGLLGPLGPIEGPWVARAAVVTAALLTAGMLSAWLRRSKVEGEGCASARSPLLADGPVLPA</sequence>
<evidence type="ECO:0000313" key="3">
    <source>
        <dbReference type="Proteomes" id="UP000601435"/>
    </source>
</evidence>
<evidence type="ECO:0000256" key="1">
    <source>
        <dbReference type="PIRSR" id="PIRSR615527-1"/>
    </source>
</evidence>
<feature type="active site" description="Proton donor" evidence="1">
    <location>
        <position position="55"/>
    </location>
</feature>
<organism evidence="2 3">
    <name type="scientific">Symbiodinium necroappetens</name>
    <dbReference type="NCBI Taxonomy" id="1628268"/>
    <lineage>
        <taxon>Eukaryota</taxon>
        <taxon>Sar</taxon>
        <taxon>Alveolata</taxon>
        <taxon>Dinophyceae</taxon>
        <taxon>Suessiales</taxon>
        <taxon>Symbiodiniaceae</taxon>
        <taxon>Symbiodinium</taxon>
    </lineage>
</organism>
<dbReference type="PANTHER" id="PTHR11315:SF0">
    <property type="entry name" value="FOLATE GAMMA-GLUTAMYL HYDROLASE"/>
    <property type="match status" value="1"/>
</dbReference>
<comment type="caution">
    <text evidence="2">The sequence shown here is derived from an EMBL/GenBank/DDBJ whole genome shotgun (WGS) entry which is preliminary data.</text>
</comment>
<reference evidence="2" key="1">
    <citation type="submission" date="2021-02" db="EMBL/GenBank/DDBJ databases">
        <authorList>
            <person name="Dougan E. K."/>
            <person name="Rhodes N."/>
            <person name="Thang M."/>
            <person name="Chan C."/>
        </authorList>
    </citation>
    <scope>NUCLEOTIDE SEQUENCE</scope>
</reference>
<evidence type="ECO:0000313" key="2">
    <source>
        <dbReference type="EMBL" id="CAE7296663.1"/>
    </source>
</evidence>
<dbReference type="GO" id="GO:0046900">
    <property type="term" value="P:tetrahydrofolylpolyglutamate metabolic process"/>
    <property type="evidence" value="ECO:0007669"/>
    <property type="project" value="TreeGrafter"/>
</dbReference>
<dbReference type="AlphaFoldDB" id="A0A812N9W9"/>
<dbReference type="Proteomes" id="UP000601435">
    <property type="component" value="Unassembled WGS sequence"/>
</dbReference>
<dbReference type="Gene3D" id="3.40.50.880">
    <property type="match status" value="1"/>
</dbReference>
<name>A0A812N9W9_9DINO</name>
<dbReference type="OrthoDB" id="64220at2759"/>
<gene>
    <name evidence="2" type="primary">gghA</name>
    <name evidence="2" type="ORF">SNEC2469_LOCUS7291</name>
</gene>
<accession>A0A812N9W9</accession>
<dbReference type="SUPFAM" id="SSF52317">
    <property type="entry name" value="Class I glutamine amidotransferase-like"/>
    <property type="match status" value="1"/>
</dbReference>
<protein>
    <submittedName>
        <fullName evidence="2">GghA protein</fullName>
    </submittedName>
</protein>
<dbReference type="GO" id="GO:0034722">
    <property type="term" value="F:gamma-glutamyl-peptidase activity"/>
    <property type="evidence" value="ECO:0007669"/>
    <property type="project" value="TreeGrafter"/>
</dbReference>